<reference evidence="1 2" key="1">
    <citation type="submission" date="2024-03" db="EMBL/GenBank/DDBJ databases">
        <title>A high-quality draft genome sequence of Diaporthe vaccinii, a causative agent of upright dieback and viscid rot disease in cranberry plants.</title>
        <authorList>
            <person name="Sarrasin M."/>
            <person name="Lang B.F."/>
            <person name="Burger G."/>
        </authorList>
    </citation>
    <scope>NUCLEOTIDE SEQUENCE [LARGE SCALE GENOMIC DNA]</scope>
    <source>
        <strain evidence="1 2">IS7</strain>
    </source>
</reference>
<comment type="caution">
    <text evidence="1">The sequence shown here is derived from an EMBL/GenBank/DDBJ whole genome shotgun (WGS) entry which is preliminary data.</text>
</comment>
<evidence type="ECO:0000313" key="1">
    <source>
        <dbReference type="EMBL" id="KAL2283794.1"/>
    </source>
</evidence>
<protein>
    <submittedName>
        <fullName evidence="1">Uncharacterized protein</fullName>
    </submittedName>
</protein>
<name>A0ABR4EMX0_9PEZI</name>
<accession>A0ABR4EMX0</accession>
<gene>
    <name evidence="1" type="ORF">FJTKL_09579</name>
</gene>
<evidence type="ECO:0000313" key="2">
    <source>
        <dbReference type="Proteomes" id="UP001600888"/>
    </source>
</evidence>
<proteinExistence type="predicted"/>
<sequence length="75" mass="8299">MPCLPSTRPLAIFLPSWSRYTFTPPTPVHPAPSGPEAELSHKIANRPDQPKLYQLCPARGQQGCGISKLLTCHKY</sequence>
<dbReference type="Proteomes" id="UP001600888">
    <property type="component" value="Unassembled WGS sequence"/>
</dbReference>
<keyword evidence="2" id="KW-1185">Reference proteome</keyword>
<dbReference type="EMBL" id="JBAWTH010000040">
    <property type="protein sequence ID" value="KAL2283794.1"/>
    <property type="molecule type" value="Genomic_DNA"/>
</dbReference>
<organism evidence="1 2">
    <name type="scientific">Diaporthe vaccinii</name>
    <dbReference type="NCBI Taxonomy" id="105482"/>
    <lineage>
        <taxon>Eukaryota</taxon>
        <taxon>Fungi</taxon>
        <taxon>Dikarya</taxon>
        <taxon>Ascomycota</taxon>
        <taxon>Pezizomycotina</taxon>
        <taxon>Sordariomycetes</taxon>
        <taxon>Sordariomycetidae</taxon>
        <taxon>Diaporthales</taxon>
        <taxon>Diaporthaceae</taxon>
        <taxon>Diaporthe</taxon>
        <taxon>Diaporthe eres species complex</taxon>
    </lineage>
</organism>